<evidence type="ECO:0008006" key="3">
    <source>
        <dbReference type="Google" id="ProtNLM"/>
    </source>
</evidence>
<sequence length="137" mass="15246">MIEFVYGAKGSGKTKKMIEMANAEVAGAKGEILFINDRDKYRVTVDTKIRFVNSDDFDVKGIQELYGFVCGVIAGNYDVDVVYIDNLLRIIDADGPADIEPLLEKLDLVQKGQNIKFVLSLSCDEDAIPDCVKKYLN</sequence>
<accession>A0A1H3BM99</accession>
<dbReference type="OrthoDB" id="1953676at2"/>
<keyword evidence="2" id="KW-1185">Reference proteome</keyword>
<dbReference type="AlphaFoldDB" id="A0A1H3BM99"/>
<dbReference type="RefSeq" id="WP_090242873.1">
    <property type="nucleotide sequence ID" value="NZ_FNOU01000002.1"/>
</dbReference>
<gene>
    <name evidence="1" type="ORF">SAMN04488579_102131</name>
</gene>
<dbReference type="EMBL" id="FNOU01000002">
    <property type="protein sequence ID" value="SDX42915.1"/>
    <property type="molecule type" value="Genomic_DNA"/>
</dbReference>
<proteinExistence type="predicted"/>
<dbReference type="STRING" id="1528.SAMN04488579_102131"/>
<organism evidence="1 2">
    <name type="scientific">Eubacterium barkeri</name>
    <name type="common">Clostridium barkeri</name>
    <dbReference type="NCBI Taxonomy" id="1528"/>
    <lineage>
        <taxon>Bacteria</taxon>
        <taxon>Bacillati</taxon>
        <taxon>Bacillota</taxon>
        <taxon>Clostridia</taxon>
        <taxon>Eubacteriales</taxon>
        <taxon>Eubacteriaceae</taxon>
        <taxon>Eubacterium</taxon>
    </lineage>
</organism>
<name>A0A1H3BM99_EUBBA</name>
<evidence type="ECO:0000313" key="2">
    <source>
        <dbReference type="Proteomes" id="UP000199652"/>
    </source>
</evidence>
<reference evidence="2" key="1">
    <citation type="submission" date="2016-10" db="EMBL/GenBank/DDBJ databases">
        <authorList>
            <person name="Varghese N."/>
            <person name="Submissions S."/>
        </authorList>
    </citation>
    <scope>NUCLEOTIDE SEQUENCE [LARGE SCALE GENOMIC DNA]</scope>
    <source>
        <strain evidence="2">VPI 5359</strain>
    </source>
</reference>
<evidence type="ECO:0000313" key="1">
    <source>
        <dbReference type="EMBL" id="SDX42915.1"/>
    </source>
</evidence>
<protein>
    <recommendedName>
        <fullName evidence="3">Thymidine kinase</fullName>
    </recommendedName>
</protein>
<dbReference type="Proteomes" id="UP000199652">
    <property type="component" value="Unassembled WGS sequence"/>
</dbReference>